<accession>A0A4Y8WBI9</accession>
<evidence type="ECO:0000313" key="4">
    <source>
        <dbReference type="EMBL" id="TFH90167.1"/>
    </source>
</evidence>
<name>A0A4Y8WBI9_9VIBR</name>
<dbReference type="Proteomes" id="UP000297753">
    <property type="component" value="Unassembled WGS sequence"/>
</dbReference>
<gene>
    <name evidence="4" type="ORF">ELS82_18490</name>
</gene>
<keyword evidence="2" id="KW-0732">Signal</keyword>
<reference evidence="4 5" key="1">
    <citation type="submission" date="2019-01" db="EMBL/GenBank/DDBJ databases">
        <title>Vibrio BEI176 sp. nov, a marine bacterium isolated from China: eastern marignal seas.</title>
        <authorList>
            <person name="Li B."/>
        </authorList>
    </citation>
    <scope>NUCLEOTIDE SEQUENCE [LARGE SCALE GENOMIC DNA]</scope>
    <source>
        <strain evidence="4 5">BEI176</strain>
    </source>
</reference>
<keyword evidence="5" id="KW-1185">Reference proteome</keyword>
<dbReference type="PANTHER" id="PTHR35936">
    <property type="entry name" value="MEMBRANE-BOUND LYTIC MUREIN TRANSGLYCOSYLASE F"/>
    <property type="match status" value="1"/>
</dbReference>
<dbReference type="EMBL" id="SATR01000034">
    <property type="protein sequence ID" value="TFH90167.1"/>
    <property type="molecule type" value="Genomic_DNA"/>
</dbReference>
<organism evidence="4 5">
    <name type="scientific">Vibrio ouci</name>
    <dbReference type="NCBI Taxonomy" id="2499078"/>
    <lineage>
        <taxon>Bacteria</taxon>
        <taxon>Pseudomonadati</taxon>
        <taxon>Pseudomonadota</taxon>
        <taxon>Gammaproteobacteria</taxon>
        <taxon>Vibrionales</taxon>
        <taxon>Vibrionaceae</taxon>
        <taxon>Vibrio</taxon>
    </lineage>
</organism>
<sequence>MSAAYHPPIKVVVYGDSSYPPYSYLSNGQPAGIYVDILQAVFEAMPRYQVQIQLVPWKRGLKLLEVGEGFALFPPYLYPDQRLYISPYSNPIIKEEVSVFCSRETAANRELSSWPTSYFGLTIGINESFSLGGREFWQAVKKGQIQIKETQGNRDNILNLHNDKVDCYINDRISTLWEIKQLILEGSLPKDWKVIESTSVSSEQGYLGFTNVTPERYPYKDDFIDNFNTSLEKLKQDGTLESILHHYDLSD</sequence>
<dbReference type="OrthoDB" id="7340028at2"/>
<comment type="similarity">
    <text evidence="1">Belongs to the bacterial solute-binding protein 3 family.</text>
</comment>
<evidence type="ECO:0000313" key="5">
    <source>
        <dbReference type="Proteomes" id="UP000297753"/>
    </source>
</evidence>
<evidence type="ECO:0000259" key="3">
    <source>
        <dbReference type="Pfam" id="PF00497"/>
    </source>
</evidence>
<evidence type="ECO:0000256" key="1">
    <source>
        <dbReference type="ARBA" id="ARBA00010333"/>
    </source>
</evidence>
<evidence type="ECO:0000256" key="2">
    <source>
        <dbReference type="ARBA" id="ARBA00022729"/>
    </source>
</evidence>
<dbReference type="InterPro" id="IPR001638">
    <property type="entry name" value="Solute-binding_3/MltF_N"/>
</dbReference>
<dbReference type="Pfam" id="PF00497">
    <property type="entry name" value="SBP_bac_3"/>
    <property type="match status" value="1"/>
</dbReference>
<dbReference type="PANTHER" id="PTHR35936:SF25">
    <property type="entry name" value="ABC TRANSPORTER SUBSTRATE-BINDING PROTEIN"/>
    <property type="match status" value="1"/>
</dbReference>
<comment type="caution">
    <text evidence="4">The sequence shown here is derived from an EMBL/GenBank/DDBJ whole genome shotgun (WGS) entry which is preliminary data.</text>
</comment>
<proteinExistence type="inferred from homology"/>
<dbReference type="AlphaFoldDB" id="A0A4Y8WBI9"/>
<protein>
    <submittedName>
        <fullName evidence="4">Transporter substrate-binding domain-containing protein</fullName>
    </submittedName>
</protein>
<dbReference type="Gene3D" id="3.40.190.10">
    <property type="entry name" value="Periplasmic binding protein-like II"/>
    <property type="match status" value="2"/>
</dbReference>
<dbReference type="SUPFAM" id="SSF53850">
    <property type="entry name" value="Periplasmic binding protein-like II"/>
    <property type="match status" value="1"/>
</dbReference>
<feature type="domain" description="Solute-binding protein family 3/N-terminal" evidence="3">
    <location>
        <begin position="12"/>
        <end position="247"/>
    </location>
</feature>